<proteinExistence type="predicted"/>
<evidence type="ECO:0000313" key="2">
    <source>
        <dbReference type="EMBL" id="MDP9901837.1"/>
    </source>
</evidence>
<feature type="compositionally biased region" description="Low complexity" evidence="1">
    <location>
        <begin position="163"/>
        <end position="175"/>
    </location>
</feature>
<dbReference type="Proteomes" id="UP001226867">
    <property type="component" value="Unassembled WGS sequence"/>
</dbReference>
<protein>
    <submittedName>
        <fullName evidence="2">Uncharacterized protein (DUF697 family)</fullName>
    </submittedName>
</protein>
<evidence type="ECO:0000256" key="1">
    <source>
        <dbReference type="SAM" id="MobiDB-lite"/>
    </source>
</evidence>
<accession>A0ABT9SEP5</accession>
<comment type="caution">
    <text evidence="2">The sequence shown here is derived from an EMBL/GenBank/DDBJ whole genome shotgun (WGS) entry which is preliminary data.</text>
</comment>
<dbReference type="EMBL" id="JAUSRO010000014">
    <property type="protein sequence ID" value="MDP9901837.1"/>
    <property type="molecule type" value="Genomic_DNA"/>
</dbReference>
<keyword evidence="3" id="KW-1185">Reference proteome</keyword>
<organism evidence="2 3">
    <name type="scientific">Variovorax ginsengisoli</name>
    <dbReference type="NCBI Taxonomy" id="363844"/>
    <lineage>
        <taxon>Bacteria</taxon>
        <taxon>Pseudomonadati</taxon>
        <taxon>Pseudomonadota</taxon>
        <taxon>Betaproteobacteria</taxon>
        <taxon>Burkholderiales</taxon>
        <taxon>Comamonadaceae</taxon>
        <taxon>Variovorax</taxon>
    </lineage>
</organism>
<name>A0ABT9SEP5_9BURK</name>
<sequence length="200" mass="21074">MASALELAEGDPALVAAVLRARRLIGRKALMAAAASAVPLPGIDWAADAALLTRLVPQISAEFGLSVTQVEHLAPHKRERIQKAASTLGAVLVGRLVTRDLILTLARHAGMRLTAKQATKYVPIAGQVVSAALGYTAMRALGEMHIKDCVRVAKSVQHVLPAPSATPAATDPSAAQGARLPSGKTEVAGFDRMMRRLRLR</sequence>
<gene>
    <name evidence="2" type="ORF">J2W36_004107</name>
</gene>
<evidence type="ECO:0000313" key="3">
    <source>
        <dbReference type="Proteomes" id="UP001226867"/>
    </source>
</evidence>
<feature type="region of interest" description="Disordered" evidence="1">
    <location>
        <begin position="163"/>
        <end position="182"/>
    </location>
</feature>
<reference evidence="2 3" key="1">
    <citation type="submission" date="2023-07" db="EMBL/GenBank/DDBJ databases">
        <title>Sorghum-associated microbial communities from plants grown in Nebraska, USA.</title>
        <authorList>
            <person name="Schachtman D."/>
        </authorList>
    </citation>
    <scope>NUCLEOTIDE SEQUENCE [LARGE SCALE GENOMIC DNA]</scope>
    <source>
        <strain evidence="2 3">DS1607</strain>
    </source>
</reference>